<protein>
    <recommendedName>
        <fullName evidence="5">YpeB-like protein with protease inhibitory function</fullName>
    </recommendedName>
</protein>
<dbReference type="RefSeq" id="WP_111575961.1">
    <property type="nucleotide sequence ID" value="NZ_JBHEEY010000013.1"/>
</dbReference>
<dbReference type="EMBL" id="QLMK01000012">
    <property type="protein sequence ID" value="RAK26820.1"/>
    <property type="molecule type" value="Genomic_DNA"/>
</dbReference>
<evidence type="ECO:0000256" key="1">
    <source>
        <dbReference type="SAM" id="MobiDB-lite"/>
    </source>
</evidence>
<proteinExistence type="predicted"/>
<evidence type="ECO:0000256" key="2">
    <source>
        <dbReference type="SAM" id="SignalP"/>
    </source>
</evidence>
<sequence length="111" mass="11524">MNIKLLALSSALIIAPSIGFAQDAPATGTDATSTETPAIATPDTTNPQAPVEGENSFTEEQAKDRIQDAGFTNVTGLTLKDNGIWEGTATKGADNVTVQLDYQGNVTTKTP</sequence>
<gene>
    <name evidence="3" type="ORF">C7374_11241</name>
</gene>
<accession>A0A364JTN2</accession>
<dbReference type="AlphaFoldDB" id="A0A364JTN2"/>
<evidence type="ECO:0000313" key="4">
    <source>
        <dbReference type="Proteomes" id="UP000249453"/>
    </source>
</evidence>
<reference evidence="3 4" key="1">
    <citation type="submission" date="2018-06" db="EMBL/GenBank/DDBJ databases">
        <title>Genomic Encyclopedia of Type Strains, Phase IV (KMG-IV): sequencing the most valuable type-strain genomes for metagenomic binning, comparative biology and taxonomic classification.</title>
        <authorList>
            <person name="Goeker M."/>
        </authorList>
    </citation>
    <scope>NUCLEOTIDE SEQUENCE [LARGE SCALE GENOMIC DNA]</scope>
    <source>
        <strain evidence="3 4">DSM 26720</strain>
    </source>
</reference>
<feature type="signal peptide" evidence="2">
    <location>
        <begin position="1"/>
        <end position="21"/>
    </location>
</feature>
<feature type="region of interest" description="Disordered" evidence="1">
    <location>
        <begin position="23"/>
        <end position="57"/>
    </location>
</feature>
<keyword evidence="4" id="KW-1185">Reference proteome</keyword>
<evidence type="ECO:0000313" key="3">
    <source>
        <dbReference type="EMBL" id="RAK26820.1"/>
    </source>
</evidence>
<feature type="compositionally biased region" description="Polar residues" evidence="1">
    <location>
        <begin position="29"/>
        <end position="48"/>
    </location>
</feature>
<keyword evidence="2" id="KW-0732">Signal</keyword>
<comment type="caution">
    <text evidence="3">The sequence shown here is derived from an EMBL/GenBank/DDBJ whole genome shotgun (WGS) entry which is preliminary data.</text>
</comment>
<organism evidence="3 4">
    <name type="scientific">Falsochrobactrum ovis</name>
    <dbReference type="NCBI Taxonomy" id="1293442"/>
    <lineage>
        <taxon>Bacteria</taxon>
        <taxon>Pseudomonadati</taxon>
        <taxon>Pseudomonadota</taxon>
        <taxon>Alphaproteobacteria</taxon>
        <taxon>Hyphomicrobiales</taxon>
        <taxon>Brucellaceae</taxon>
        <taxon>Falsochrobactrum</taxon>
    </lineage>
</organism>
<feature type="chain" id="PRO_5016693481" description="YpeB-like protein with protease inhibitory function" evidence="2">
    <location>
        <begin position="22"/>
        <end position="111"/>
    </location>
</feature>
<dbReference type="Proteomes" id="UP000249453">
    <property type="component" value="Unassembled WGS sequence"/>
</dbReference>
<dbReference type="OrthoDB" id="7376531at2"/>
<name>A0A364JTN2_9HYPH</name>
<evidence type="ECO:0008006" key="5">
    <source>
        <dbReference type="Google" id="ProtNLM"/>
    </source>
</evidence>